<gene>
    <name evidence="6" type="ORF">A7K69_08510</name>
</gene>
<dbReference type="GO" id="GO:0000160">
    <property type="term" value="P:phosphorelay signal transduction system"/>
    <property type="evidence" value="ECO:0007669"/>
    <property type="project" value="InterPro"/>
</dbReference>
<keyword evidence="3" id="KW-0804">Transcription</keyword>
<dbReference type="EMBL" id="LXMA01000023">
    <property type="protein sequence ID" value="OAT73004.1"/>
    <property type="molecule type" value="Genomic_DNA"/>
</dbReference>
<sequence length="109" mass="13058">MYLDKDCYLDVSQEVLVKRGLRIHFSRIQFRILERLAQDICRPVSSEEIIAYAWGPHSLVSKDELYVYINRIRNRLEDNPKKPKYLLSVRGYGYILFQRVKDTDLLKKH</sequence>
<dbReference type="InterPro" id="IPR036388">
    <property type="entry name" value="WH-like_DNA-bd_sf"/>
</dbReference>
<evidence type="ECO:0000256" key="4">
    <source>
        <dbReference type="PROSITE-ProRule" id="PRU01091"/>
    </source>
</evidence>
<name>A0A1B7KSD0_PARTM</name>
<evidence type="ECO:0000256" key="1">
    <source>
        <dbReference type="ARBA" id="ARBA00023015"/>
    </source>
</evidence>
<dbReference type="AlphaFoldDB" id="A0A1B7KSD0"/>
<dbReference type="PROSITE" id="PS51755">
    <property type="entry name" value="OMPR_PHOB"/>
    <property type="match status" value="1"/>
</dbReference>
<evidence type="ECO:0000313" key="7">
    <source>
        <dbReference type="Proteomes" id="UP000078290"/>
    </source>
</evidence>
<protein>
    <recommendedName>
        <fullName evidence="5">OmpR/PhoB-type domain-containing protein</fullName>
    </recommendedName>
</protein>
<evidence type="ECO:0000259" key="5">
    <source>
        <dbReference type="PROSITE" id="PS51755"/>
    </source>
</evidence>
<accession>A0A1B7KSD0</accession>
<dbReference type="Gene3D" id="1.10.10.10">
    <property type="entry name" value="Winged helix-like DNA-binding domain superfamily/Winged helix DNA-binding domain"/>
    <property type="match status" value="1"/>
</dbReference>
<dbReference type="GO" id="GO:0003677">
    <property type="term" value="F:DNA binding"/>
    <property type="evidence" value="ECO:0007669"/>
    <property type="project" value="UniProtKB-UniRule"/>
</dbReference>
<dbReference type="CDD" id="cd00383">
    <property type="entry name" value="trans_reg_C"/>
    <property type="match status" value="1"/>
</dbReference>
<dbReference type="GO" id="GO:0006355">
    <property type="term" value="P:regulation of DNA-templated transcription"/>
    <property type="evidence" value="ECO:0007669"/>
    <property type="project" value="InterPro"/>
</dbReference>
<evidence type="ECO:0000256" key="3">
    <source>
        <dbReference type="ARBA" id="ARBA00023163"/>
    </source>
</evidence>
<comment type="caution">
    <text evidence="6">The sequence shown here is derived from an EMBL/GenBank/DDBJ whole genome shotgun (WGS) entry which is preliminary data.</text>
</comment>
<dbReference type="InterPro" id="IPR016032">
    <property type="entry name" value="Sig_transdc_resp-reg_C-effctor"/>
</dbReference>
<evidence type="ECO:0000313" key="6">
    <source>
        <dbReference type="EMBL" id="OAT73004.1"/>
    </source>
</evidence>
<reference evidence="7" key="1">
    <citation type="submission" date="2016-05" db="EMBL/GenBank/DDBJ databases">
        <authorList>
            <person name="Wang W."/>
            <person name="Zhu L."/>
        </authorList>
    </citation>
    <scope>NUCLEOTIDE SEQUENCE [LARGE SCALE GENOMIC DNA]</scope>
    <source>
        <strain evidence="7">W-2</strain>
    </source>
</reference>
<dbReference type="SMART" id="SM00862">
    <property type="entry name" value="Trans_reg_C"/>
    <property type="match status" value="1"/>
</dbReference>
<dbReference type="SUPFAM" id="SSF46894">
    <property type="entry name" value="C-terminal effector domain of the bipartite response regulators"/>
    <property type="match status" value="1"/>
</dbReference>
<feature type="domain" description="OmpR/PhoB-type" evidence="5">
    <location>
        <begin position="1"/>
        <end position="98"/>
    </location>
</feature>
<evidence type="ECO:0000256" key="2">
    <source>
        <dbReference type="ARBA" id="ARBA00023125"/>
    </source>
</evidence>
<dbReference type="Pfam" id="PF00486">
    <property type="entry name" value="Trans_reg_C"/>
    <property type="match status" value="1"/>
</dbReference>
<proteinExistence type="predicted"/>
<feature type="DNA-binding region" description="OmpR/PhoB-type" evidence="4">
    <location>
        <begin position="1"/>
        <end position="98"/>
    </location>
</feature>
<keyword evidence="2 4" id="KW-0238">DNA-binding</keyword>
<organism evidence="6 7">
    <name type="scientific">Parageobacillus thermoglucosidasius</name>
    <name type="common">Geobacillus thermoglucosidasius</name>
    <dbReference type="NCBI Taxonomy" id="1426"/>
    <lineage>
        <taxon>Bacteria</taxon>
        <taxon>Bacillati</taxon>
        <taxon>Bacillota</taxon>
        <taxon>Bacilli</taxon>
        <taxon>Bacillales</taxon>
        <taxon>Anoxybacillaceae</taxon>
        <taxon>Parageobacillus</taxon>
    </lineage>
</organism>
<keyword evidence="1" id="KW-0805">Transcription regulation</keyword>
<dbReference type="Proteomes" id="UP000078290">
    <property type="component" value="Unassembled WGS sequence"/>
</dbReference>
<dbReference type="InterPro" id="IPR001867">
    <property type="entry name" value="OmpR/PhoB-type_DNA-bd"/>
</dbReference>